<evidence type="ECO:0000256" key="1">
    <source>
        <dbReference type="ARBA" id="ARBA00001974"/>
    </source>
</evidence>
<dbReference type="InterPro" id="IPR016167">
    <property type="entry name" value="FAD-bd_PCMH_sub1"/>
</dbReference>
<dbReference type="Gene3D" id="3.30.465.10">
    <property type="match status" value="1"/>
</dbReference>
<comment type="cofactor">
    <cofactor evidence="1">
        <name>FAD</name>
        <dbReference type="ChEBI" id="CHEBI:57692"/>
    </cofactor>
</comment>
<keyword evidence="3" id="KW-0274">FAD</keyword>
<dbReference type="Gene3D" id="3.30.43.10">
    <property type="entry name" value="Uridine Diphospho-n-acetylenolpyruvylglucosamine Reductase, domain 2"/>
    <property type="match status" value="2"/>
</dbReference>
<dbReference type="SUPFAM" id="SSF56176">
    <property type="entry name" value="FAD-binding/transporter-associated domain-like"/>
    <property type="match status" value="1"/>
</dbReference>
<evidence type="ECO:0000259" key="5">
    <source>
        <dbReference type="PROSITE" id="PS51387"/>
    </source>
</evidence>
<evidence type="ECO:0000313" key="7">
    <source>
        <dbReference type="Proteomes" id="UP001189429"/>
    </source>
</evidence>
<dbReference type="SUPFAM" id="SSF50630">
    <property type="entry name" value="Acid proteases"/>
    <property type="match status" value="1"/>
</dbReference>
<dbReference type="SUPFAM" id="SSF55103">
    <property type="entry name" value="FAD-linked oxidases, C-terminal domain"/>
    <property type="match status" value="1"/>
</dbReference>
<dbReference type="PANTHER" id="PTHR43716">
    <property type="entry name" value="D-2-HYDROXYGLUTARATE DEHYDROGENASE, MITOCHONDRIAL"/>
    <property type="match status" value="1"/>
</dbReference>
<proteinExistence type="predicted"/>
<dbReference type="InterPro" id="IPR051264">
    <property type="entry name" value="FAD-oxidored/transferase_4"/>
</dbReference>
<dbReference type="Pfam" id="PF01565">
    <property type="entry name" value="FAD_binding_4"/>
    <property type="match status" value="1"/>
</dbReference>
<protein>
    <recommendedName>
        <fullName evidence="5">FAD-binding PCMH-type domain-containing protein</fullName>
    </recommendedName>
</protein>
<dbReference type="InterPro" id="IPR016166">
    <property type="entry name" value="FAD-bd_PCMH"/>
</dbReference>
<evidence type="ECO:0000313" key="6">
    <source>
        <dbReference type="EMBL" id="CAK0887903.1"/>
    </source>
</evidence>
<dbReference type="Proteomes" id="UP001189429">
    <property type="component" value="Unassembled WGS sequence"/>
</dbReference>
<dbReference type="InterPro" id="IPR016164">
    <property type="entry name" value="FAD-linked_Oxase-like_C"/>
</dbReference>
<name>A0ABN9WPF0_9DINO</name>
<evidence type="ECO:0000256" key="4">
    <source>
        <dbReference type="ARBA" id="ARBA00023002"/>
    </source>
</evidence>
<reference evidence="6" key="1">
    <citation type="submission" date="2023-10" db="EMBL/GenBank/DDBJ databases">
        <authorList>
            <person name="Chen Y."/>
            <person name="Shah S."/>
            <person name="Dougan E. K."/>
            <person name="Thang M."/>
            <person name="Chan C."/>
        </authorList>
    </citation>
    <scope>NUCLEOTIDE SEQUENCE [LARGE SCALE GENOMIC DNA]</scope>
</reference>
<evidence type="ECO:0000256" key="2">
    <source>
        <dbReference type="ARBA" id="ARBA00022630"/>
    </source>
</evidence>
<dbReference type="PROSITE" id="PS51387">
    <property type="entry name" value="FAD_PCMH"/>
    <property type="match status" value="1"/>
</dbReference>
<dbReference type="EMBL" id="CAUYUJ010018998">
    <property type="protein sequence ID" value="CAK0887903.1"/>
    <property type="molecule type" value="Genomic_DNA"/>
</dbReference>
<organism evidence="6 7">
    <name type="scientific">Prorocentrum cordatum</name>
    <dbReference type="NCBI Taxonomy" id="2364126"/>
    <lineage>
        <taxon>Eukaryota</taxon>
        <taxon>Sar</taxon>
        <taxon>Alveolata</taxon>
        <taxon>Dinophyceae</taxon>
        <taxon>Prorocentrales</taxon>
        <taxon>Prorocentraceae</taxon>
        <taxon>Prorocentrum</taxon>
    </lineage>
</organism>
<dbReference type="PANTHER" id="PTHR43716:SF1">
    <property type="entry name" value="D-2-HYDROXYGLUTARATE DEHYDROGENASE, MITOCHONDRIAL"/>
    <property type="match status" value="1"/>
</dbReference>
<dbReference type="InterPro" id="IPR015409">
    <property type="entry name" value="Lactate_DH_C"/>
</dbReference>
<dbReference type="InterPro" id="IPR006094">
    <property type="entry name" value="Oxid_FAD_bind_N"/>
</dbReference>
<keyword evidence="7" id="KW-1185">Reference proteome</keyword>
<accession>A0ABN9WPF0</accession>
<sequence>MRVFRAALAAAAARAKTAVALHNTVNFQPQEGFQPQGNFRPSDGARAHADAEVDKKVLADLAGRILSDADLDAGVEERYVMDLERKILADLEETPPTVQAELDQRRRILERDNEAFDLALETPPAGEQTSQQRRARADQHLWLKGKSRQAMTNYNDVQYVAFMEVGNQTLSGIIDTGSFELVVFSTACETCGQGGRGAGADATEGRRGYGAGALAAAGAAGAALGALAASEDGRLRRMELPQSSFRMCCDAPLTDAHRRLPAELEDIVGPKHVQRDVAMKGSMGGRGFAAAAVSPGTLDEAVRVLRACVAADVAVLPQGANTGLTGGSVPREAECDRPTVVINMRRLRKIMPLGSEARQVLCFAGAGIFDLQEQLRRHGRDSHSVLGSIFLNPSVGAGVSFGSGGTQIRKGPVYTERALYCRVDAAGRVELVNSLGLRDGGDAVALLDTREELGSEDADPRCALAASFPRYAERITTFDSGVSRFNADTTGPDCNRSEGKVLILATIHDTHPLPEQTKMVWVGCRDFATASALKRQVCLSSPQRMAKTCEYIERRQFDMIDQAGRVLIKTIEVAGMSRLSFLWGLKLRVESLPLPFAGVICDKAMWWLNDLLPPSLPKPLLDIGREMDHIMLMEFSEYTAGEVAHLEGLLQKFVASQPEGSVRYHVCQDAHEAFRAMLFRFAVQPSHRTYCVGKGLQGLIIDYAAPKDAEGVVPLEGTEFPIKLRGLCAHFGDNVYHEALAFALDVDVQAAKKAIKAAIEAAGGRLPAEHGHGTEYAAPADTQTRWMAMDPTNAMNPGVGGLSYNKHYASTPCHLCCEHPRAP</sequence>
<keyword evidence="4" id="KW-0560">Oxidoreductase</keyword>
<comment type="caution">
    <text evidence="6">The sequence shown here is derived from an EMBL/GenBank/DDBJ whole genome shotgun (WGS) entry which is preliminary data.</text>
</comment>
<dbReference type="InterPro" id="IPR036318">
    <property type="entry name" value="FAD-bd_PCMH-like_sf"/>
</dbReference>
<feature type="domain" description="FAD-binding PCMH-type" evidence="5">
    <location>
        <begin position="285"/>
        <end position="458"/>
    </location>
</feature>
<gene>
    <name evidence="6" type="ORF">PCOR1329_LOCUS68820</name>
</gene>
<dbReference type="Gene3D" id="2.40.70.10">
    <property type="entry name" value="Acid Proteases"/>
    <property type="match status" value="1"/>
</dbReference>
<dbReference type="InterPro" id="IPR016169">
    <property type="entry name" value="FAD-bd_PCMH_sub2"/>
</dbReference>
<keyword evidence="2" id="KW-0285">Flavoprotein</keyword>
<dbReference type="Pfam" id="PF09330">
    <property type="entry name" value="Lact-deh-memb"/>
    <property type="match status" value="1"/>
</dbReference>
<dbReference type="InterPro" id="IPR021109">
    <property type="entry name" value="Peptidase_aspartic_dom_sf"/>
</dbReference>
<evidence type="ECO:0000256" key="3">
    <source>
        <dbReference type="ARBA" id="ARBA00022827"/>
    </source>
</evidence>